<feature type="domain" description="RecX first three-helical" evidence="8">
    <location>
        <begin position="13"/>
        <end position="51"/>
    </location>
</feature>
<evidence type="ECO:0000259" key="7">
    <source>
        <dbReference type="Pfam" id="PF21981"/>
    </source>
</evidence>
<comment type="function">
    <text evidence="5">Modulates RecA activity.</text>
</comment>
<dbReference type="GO" id="GO:0006282">
    <property type="term" value="P:regulation of DNA repair"/>
    <property type="evidence" value="ECO:0007669"/>
    <property type="project" value="UniProtKB-UniRule"/>
</dbReference>
<gene>
    <name evidence="5" type="primary">recX</name>
    <name evidence="9" type="ORF">HMPREF9140_00790</name>
</gene>
<evidence type="ECO:0000256" key="3">
    <source>
        <dbReference type="ARBA" id="ARBA00018111"/>
    </source>
</evidence>
<protein>
    <recommendedName>
        <fullName evidence="3 5">Regulatory protein RecX</fullName>
    </recommendedName>
</protein>
<feature type="domain" description="RecX second three-helical" evidence="6">
    <location>
        <begin position="58"/>
        <end position="96"/>
    </location>
</feature>
<dbReference type="EMBL" id="AGWK01000026">
    <property type="protein sequence ID" value="EHO71849.1"/>
    <property type="molecule type" value="Genomic_DNA"/>
</dbReference>
<name>H1Q1K2_9BACT</name>
<evidence type="ECO:0000313" key="10">
    <source>
        <dbReference type="Proteomes" id="UP000016023"/>
    </source>
</evidence>
<dbReference type="RefSeq" id="WP_006951887.1">
    <property type="nucleotide sequence ID" value="NZ_JH594521.1"/>
</dbReference>
<feature type="domain" description="RecX third three-helical" evidence="7">
    <location>
        <begin position="106"/>
        <end position="152"/>
    </location>
</feature>
<comment type="similarity">
    <text evidence="2 5">Belongs to the RecX family.</text>
</comment>
<dbReference type="STRING" id="883158.HMPREF9140_00790"/>
<dbReference type="InterPro" id="IPR053924">
    <property type="entry name" value="RecX_HTH_2nd"/>
</dbReference>
<dbReference type="Proteomes" id="UP000016023">
    <property type="component" value="Unassembled WGS sequence"/>
</dbReference>
<reference evidence="9 10" key="1">
    <citation type="submission" date="2011-12" db="EMBL/GenBank/DDBJ databases">
        <title>The Genome Sequence of Prevotella micans F0438.</title>
        <authorList>
            <consortium name="The Broad Institute Genome Sequencing Platform"/>
            <person name="Earl A."/>
            <person name="Ward D."/>
            <person name="Feldgarden M."/>
            <person name="Gevers D."/>
            <person name="Izard J."/>
            <person name="Baranova O.V."/>
            <person name="Blanton J.M."/>
            <person name="Wade W.G."/>
            <person name="Dewhirst F.E."/>
            <person name="Young S.K."/>
            <person name="Zeng Q."/>
            <person name="Gargeya S."/>
            <person name="Fitzgerald M."/>
            <person name="Haas B."/>
            <person name="Abouelleil A."/>
            <person name="Alvarado L."/>
            <person name="Arachchi H.M."/>
            <person name="Berlin A."/>
            <person name="Chapman S.B."/>
            <person name="Gearin G."/>
            <person name="Goldberg J."/>
            <person name="Griggs A."/>
            <person name="Gujja S."/>
            <person name="Hansen M."/>
            <person name="Heiman D."/>
            <person name="Howarth C."/>
            <person name="Larimer J."/>
            <person name="Lui A."/>
            <person name="MacDonald P.J.P."/>
            <person name="McCowen C."/>
            <person name="Montmayeur A."/>
            <person name="Murphy C."/>
            <person name="Neiman D."/>
            <person name="Pearson M."/>
            <person name="Priest M."/>
            <person name="Roberts A."/>
            <person name="Saif S."/>
            <person name="Shea T."/>
            <person name="Sisk P."/>
            <person name="Stolte C."/>
            <person name="Sykes S."/>
            <person name="Wortman J."/>
            <person name="Nusbaum C."/>
            <person name="Birren B."/>
        </authorList>
    </citation>
    <scope>NUCLEOTIDE SEQUENCE [LARGE SCALE GENOMIC DNA]</scope>
    <source>
        <strain evidence="9 10">F0438</strain>
    </source>
</reference>
<dbReference type="Pfam" id="PF02631">
    <property type="entry name" value="RecX_HTH2"/>
    <property type="match status" value="1"/>
</dbReference>
<dbReference type="Gene3D" id="1.10.10.10">
    <property type="entry name" value="Winged helix-like DNA-binding domain superfamily/Winged helix DNA-binding domain"/>
    <property type="match status" value="3"/>
</dbReference>
<evidence type="ECO:0000256" key="5">
    <source>
        <dbReference type="HAMAP-Rule" id="MF_01114"/>
    </source>
</evidence>
<dbReference type="PANTHER" id="PTHR33602:SF1">
    <property type="entry name" value="REGULATORY PROTEIN RECX FAMILY PROTEIN"/>
    <property type="match status" value="1"/>
</dbReference>
<proteinExistence type="inferred from homology"/>
<dbReference type="InterPro" id="IPR053925">
    <property type="entry name" value="RecX_HTH_3rd"/>
</dbReference>
<accession>H1Q1K2</accession>
<dbReference type="InterPro" id="IPR003783">
    <property type="entry name" value="Regulatory_RecX"/>
</dbReference>
<dbReference type="InterPro" id="IPR036388">
    <property type="entry name" value="WH-like_DNA-bd_sf"/>
</dbReference>
<evidence type="ECO:0000259" key="6">
    <source>
        <dbReference type="Pfam" id="PF02631"/>
    </source>
</evidence>
<dbReference type="PATRIC" id="fig|883158.3.peg.799"/>
<keyword evidence="10" id="KW-1185">Reference proteome</keyword>
<dbReference type="GO" id="GO:0005737">
    <property type="term" value="C:cytoplasm"/>
    <property type="evidence" value="ECO:0007669"/>
    <property type="project" value="UniProtKB-SubCell"/>
</dbReference>
<dbReference type="eggNOG" id="COG2137">
    <property type="taxonomic scope" value="Bacteria"/>
</dbReference>
<dbReference type="AlphaFoldDB" id="H1Q1K2"/>
<comment type="caution">
    <text evidence="9">The sequence shown here is derived from an EMBL/GenBank/DDBJ whole genome shotgun (WGS) entry which is preliminary data.</text>
</comment>
<comment type="subcellular location">
    <subcellularLocation>
        <location evidence="1 5">Cytoplasm</location>
    </subcellularLocation>
</comment>
<sequence>MIQKKQITEQQALRKLADLCARSEHSEGEIREKMRNWNLSDEAIQRVLNELTEQHYIDDARFTRFFVHDKIRYNKWGRRKIEQALWQKRISEDIAHDVFDQVDDQEYIQILAPLLKSKFKTIKAKTDYERSMKLIKFAMGRGFEMELIRKCIDNEIEENNI</sequence>
<dbReference type="Pfam" id="PF21981">
    <property type="entry name" value="RecX_HTH3"/>
    <property type="match status" value="1"/>
</dbReference>
<evidence type="ECO:0000313" key="9">
    <source>
        <dbReference type="EMBL" id="EHO71849.1"/>
    </source>
</evidence>
<evidence type="ECO:0000256" key="1">
    <source>
        <dbReference type="ARBA" id="ARBA00004496"/>
    </source>
</evidence>
<evidence type="ECO:0000259" key="8">
    <source>
        <dbReference type="Pfam" id="PF21982"/>
    </source>
</evidence>
<dbReference type="PANTHER" id="PTHR33602">
    <property type="entry name" value="REGULATORY PROTEIN RECX FAMILY PROTEIN"/>
    <property type="match status" value="1"/>
</dbReference>
<evidence type="ECO:0000256" key="4">
    <source>
        <dbReference type="ARBA" id="ARBA00022490"/>
    </source>
</evidence>
<dbReference type="HAMAP" id="MF_01114">
    <property type="entry name" value="RecX"/>
    <property type="match status" value="1"/>
</dbReference>
<dbReference type="InterPro" id="IPR053926">
    <property type="entry name" value="RecX_HTH_1st"/>
</dbReference>
<evidence type="ECO:0000256" key="2">
    <source>
        <dbReference type="ARBA" id="ARBA00009695"/>
    </source>
</evidence>
<dbReference type="Pfam" id="PF21982">
    <property type="entry name" value="RecX_HTH1"/>
    <property type="match status" value="1"/>
</dbReference>
<keyword evidence="4 5" id="KW-0963">Cytoplasm</keyword>
<organism evidence="9 10">
    <name type="scientific">Prevotella micans F0438</name>
    <dbReference type="NCBI Taxonomy" id="883158"/>
    <lineage>
        <taxon>Bacteria</taxon>
        <taxon>Pseudomonadati</taxon>
        <taxon>Bacteroidota</taxon>
        <taxon>Bacteroidia</taxon>
        <taxon>Bacteroidales</taxon>
        <taxon>Prevotellaceae</taxon>
        <taxon>Prevotella</taxon>
    </lineage>
</organism>
<dbReference type="HOGENOM" id="CLU_066607_5_2_10"/>